<keyword evidence="2" id="KW-0067">ATP-binding</keyword>
<comment type="caution">
    <text evidence="2">The sequence shown here is derived from an EMBL/GenBank/DDBJ whole genome shotgun (WGS) entry which is preliminary data.</text>
</comment>
<dbReference type="PANTHER" id="PTHR43581:SF4">
    <property type="entry name" value="ATP_GTP PHOSPHATASE"/>
    <property type="match status" value="1"/>
</dbReference>
<evidence type="ECO:0000259" key="1">
    <source>
        <dbReference type="Pfam" id="PF13304"/>
    </source>
</evidence>
<dbReference type="Pfam" id="PF13304">
    <property type="entry name" value="AAA_21"/>
    <property type="match status" value="1"/>
</dbReference>
<proteinExistence type="predicted"/>
<dbReference type="Gene3D" id="3.40.50.300">
    <property type="entry name" value="P-loop containing nucleotide triphosphate hydrolases"/>
    <property type="match status" value="1"/>
</dbReference>
<dbReference type="InterPro" id="IPR051396">
    <property type="entry name" value="Bact_Antivir_Def_Nuclease"/>
</dbReference>
<dbReference type="InterPro" id="IPR027417">
    <property type="entry name" value="P-loop_NTPase"/>
</dbReference>
<accession>A0ABS3FMX3</accession>
<dbReference type="RefSeq" id="WP_207086937.1">
    <property type="nucleotide sequence ID" value="NZ_JAFLQW010000121.1"/>
</dbReference>
<dbReference type="EMBL" id="JAFLQW010000121">
    <property type="protein sequence ID" value="MBO0348388.1"/>
    <property type="molecule type" value="Genomic_DNA"/>
</dbReference>
<feature type="domain" description="ATPase AAA-type core" evidence="1">
    <location>
        <begin position="27"/>
        <end position="326"/>
    </location>
</feature>
<dbReference type="PANTHER" id="PTHR43581">
    <property type="entry name" value="ATP/GTP PHOSPHATASE"/>
    <property type="match status" value="1"/>
</dbReference>
<keyword evidence="3" id="KW-1185">Reference proteome</keyword>
<reference evidence="2 3" key="1">
    <citation type="submission" date="2021-03" db="EMBL/GenBank/DDBJ databases">
        <title>Metabolic Capacity of the Antarctic Cyanobacterium Phormidium pseudopriestleyi that Sustains Oxygenic Photosynthesis in the Presence of Hydrogen Sulfide.</title>
        <authorList>
            <person name="Lumian J.E."/>
            <person name="Jungblut A.D."/>
            <person name="Dillon M.L."/>
            <person name="Hawes I."/>
            <person name="Doran P.T."/>
            <person name="Mackey T.J."/>
            <person name="Dick G.J."/>
            <person name="Grettenberger C.L."/>
            <person name="Sumner D.Y."/>
        </authorList>
    </citation>
    <scope>NUCLEOTIDE SEQUENCE [LARGE SCALE GENOMIC DNA]</scope>
    <source>
        <strain evidence="2 3">FRX01</strain>
    </source>
</reference>
<organism evidence="2 3">
    <name type="scientific">Phormidium pseudopriestleyi FRX01</name>
    <dbReference type="NCBI Taxonomy" id="1759528"/>
    <lineage>
        <taxon>Bacteria</taxon>
        <taxon>Bacillati</taxon>
        <taxon>Cyanobacteriota</taxon>
        <taxon>Cyanophyceae</taxon>
        <taxon>Oscillatoriophycideae</taxon>
        <taxon>Oscillatoriales</taxon>
        <taxon>Oscillatoriaceae</taxon>
        <taxon>Phormidium</taxon>
    </lineage>
</organism>
<dbReference type="GO" id="GO:0005524">
    <property type="term" value="F:ATP binding"/>
    <property type="evidence" value="ECO:0007669"/>
    <property type="project" value="UniProtKB-KW"/>
</dbReference>
<gene>
    <name evidence="2" type="ORF">J0895_04560</name>
</gene>
<keyword evidence="2" id="KW-0547">Nucleotide-binding</keyword>
<dbReference type="Proteomes" id="UP000664844">
    <property type="component" value="Unassembled WGS sequence"/>
</dbReference>
<sequence>MKIQNIEYYDQEYEWRLDPVEFTTNPTLLVGISGAGKTQILRSIFNLKKIVNGASLNGVKWNTTFNTENGTIYRWEGEFETQRSFISSEQDLDREYKIIIEKLYKNDNIIIDRTEEKINFNGTLTPKLSPNESALHLLKLEEDISPAADEINKITMVEFAPYEGIQPITFSLLKKYEKASLSEIQESGLPISIKLSLVYRSFREVFEEIKTEFSQIFNQIEDVKIEPLRQDDIPIVLADFLRESTVVYFKEKGINNWIRQPYISSGMFKTLMYISELYLSPKGSVMLIDEFENSLGVNCLDSITEIVTENKDLQFILTSHHPYIINNISPKHWKIVTRKGGVVQVKDSQELGISKSREKAFIDLINILEDYPELEGDGE</sequence>
<name>A0ABS3FMX3_9CYAN</name>
<evidence type="ECO:0000313" key="3">
    <source>
        <dbReference type="Proteomes" id="UP000664844"/>
    </source>
</evidence>
<dbReference type="InterPro" id="IPR003959">
    <property type="entry name" value="ATPase_AAA_core"/>
</dbReference>
<dbReference type="SUPFAM" id="SSF52540">
    <property type="entry name" value="P-loop containing nucleoside triphosphate hydrolases"/>
    <property type="match status" value="1"/>
</dbReference>
<protein>
    <submittedName>
        <fullName evidence="2">ATP-binding protein</fullName>
    </submittedName>
</protein>
<evidence type="ECO:0000313" key="2">
    <source>
        <dbReference type="EMBL" id="MBO0348388.1"/>
    </source>
</evidence>